<protein>
    <submittedName>
        <fullName evidence="2">Outer membrane protein for export and assembly of type 1 fimbriae</fullName>
    </submittedName>
</protein>
<dbReference type="GO" id="GO:0009297">
    <property type="term" value="P:pilus assembly"/>
    <property type="evidence" value="ECO:0007669"/>
    <property type="project" value="InterPro"/>
</dbReference>
<dbReference type="InterPro" id="IPR000015">
    <property type="entry name" value="Fimb_usher"/>
</dbReference>
<dbReference type="PANTHER" id="PTHR30451:SF21">
    <property type="entry name" value="FIMBRIAL USHER DOMAIN-CONTAINING PROTEIN YDET-RELATED"/>
    <property type="match status" value="1"/>
</dbReference>
<dbReference type="AlphaFoldDB" id="A0A377Z4N3"/>
<feature type="domain" description="PapC-like C-terminal" evidence="1">
    <location>
        <begin position="21"/>
        <end position="71"/>
    </location>
</feature>
<evidence type="ECO:0000259" key="1">
    <source>
        <dbReference type="Pfam" id="PF13953"/>
    </source>
</evidence>
<dbReference type="Proteomes" id="UP000254020">
    <property type="component" value="Unassembled WGS sequence"/>
</dbReference>
<dbReference type="Gene3D" id="2.60.40.2070">
    <property type="match status" value="1"/>
</dbReference>
<organism evidence="2 3">
    <name type="scientific">Klebsiella pneumoniae subsp. pneumoniae</name>
    <dbReference type="NCBI Taxonomy" id="72407"/>
    <lineage>
        <taxon>Bacteria</taxon>
        <taxon>Pseudomonadati</taxon>
        <taxon>Pseudomonadota</taxon>
        <taxon>Gammaproteobacteria</taxon>
        <taxon>Enterobacterales</taxon>
        <taxon>Enterobacteriaceae</taxon>
        <taxon>Klebsiella/Raoultella group</taxon>
        <taxon>Klebsiella</taxon>
        <taxon>Klebsiella pneumoniae complex</taxon>
    </lineage>
</organism>
<sequence>MPTHGAIVRANFNAQVGMKILMTLTHRGKPVPFGALATGDSNQSGSIVADNGQVYLSGMPLAGKVRVKWAMARTLSAWPITVCRRRASSRRSVSFRSRAAKEIMMRTLQYLLGALFTLGARLRLPPIARSPSAAMSAITPAR</sequence>
<dbReference type="InterPro" id="IPR025949">
    <property type="entry name" value="PapC-like_C"/>
</dbReference>
<dbReference type="InterPro" id="IPR043142">
    <property type="entry name" value="PapC-like_C_sf"/>
</dbReference>
<proteinExistence type="predicted"/>
<dbReference type="PANTHER" id="PTHR30451">
    <property type="entry name" value="OUTER MEMBRANE USHER PROTEIN"/>
    <property type="match status" value="1"/>
</dbReference>
<accession>A0A377Z4N3</accession>
<dbReference type="EMBL" id="UGMA01000005">
    <property type="protein sequence ID" value="STU60637.1"/>
    <property type="molecule type" value="Genomic_DNA"/>
</dbReference>
<dbReference type="GO" id="GO:0015473">
    <property type="term" value="F:fimbrial usher porin activity"/>
    <property type="evidence" value="ECO:0007669"/>
    <property type="project" value="InterPro"/>
</dbReference>
<reference evidence="2 3" key="1">
    <citation type="submission" date="2018-06" db="EMBL/GenBank/DDBJ databases">
        <authorList>
            <consortium name="Pathogen Informatics"/>
            <person name="Doyle S."/>
        </authorList>
    </citation>
    <scope>NUCLEOTIDE SEQUENCE [LARGE SCALE GENOMIC DNA]</scope>
    <source>
        <strain evidence="2 3">NCTC9504</strain>
    </source>
</reference>
<name>A0A377Z4N3_KLEPN</name>
<dbReference type="GO" id="GO:0009279">
    <property type="term" value="C:cell outer membrane"/>
    <property type="evidence" value="ECO:0007669"/>
    <property type="project" value="TreeGrafter"/>
</dbReference>
<evidence type="ECO:0000313" key="2">
    <source>
        <dbReference type="EMBL" id="STU60637.1"/>
    </source>
</evidence>
<gene>
    <name evidence="2" type="primary">fimD_1</name>
    <name evidence="2" type="ORF">NCTC9504_01351</name>
</gene>
<evidence type="ECO:0000313" key="3">
    <source>
        <dbReference type="Proteomes" id="UP000254020"/>
    </source>
</evidence>
<dbReference type="Pfam" id="PF13953">
    <property type="entry name" value="PapC_C"/>
    <property type="match status" value="1"/>
</dbReference>